<evidence type="ECO:0000256" key="5">
    <source>
        <dbReference type="SAM" id="MobiDB-lite"/>
    </source>
</evidence>
<dbReference type="InterPro" id="IPR057892">
    <property type="entry name" value="LIP-1_CC2"/>
</dbReference>
<dbReference type="CDD" id="cd09565">
    <property type="entry name" value="SAM_liprin-alpha1_2_3_4_repeat2"/>
    <property type="match status" value="1"/>
</dbReference>
<evidence type="ECO:0000313" key="7">
    <source>
        <dbReference type="Ensembl" id="ENSCCRP00020004043.1"/>
    </source>
</evidence>
<name>A0A8C2C2M0_CYPCA</name>
<dbReference type="SMART" id="SM00454">
    <property type="entry name" value="SAM"/>
    <property type="match status" value="3"/>
</dbReference>
<dbReference type="InterPro" id="IPR001660">
    <property type="entry name" value="SAM"/>
</dbReference>
<feature type="coiled-coil region" evidence="4">
    <location>
        <begin position="85"/>
        <end position="126"/>
    </location>
</feature>
<dbReference type="Proteomes" id="UP000694701">
    <property type="component" value="Unplaced"/>
</dbReference>
<dbReference type="GO" id="GO:0005737">
    <property type="term" value="C:cytoplasm"/>
    <property type="evidence" value="ECO:0007669"/>
    <property type="project" value="UniProtKB-ARBA"/>
</dbReference>
<keyword evidence="3 4" id="KW-0175">Coiled coil</keyword>
<dbReference type="CDD" id="cd09562">
    <property type="entry name" value="SAM_liprin-alpha1_2_3_4_repeat1"/>
    <property type="match status" value="1"/>
</dbReference>
<feature type="coiled-coil region" evidence="4">
    <location>
        <begin position="405"/>
        <end position="443"/>
    </location>
</feature>
<feature type="domain" description="SAM" evidence="6">
    <location>
        <begin position="852"/>
        <end position="918"/>
    </location>
</feature>
<dbReference type="FunFam" id="1.10.150.50:FF:000002">
    <property type="entry name" value="PTPRF interacting protein alpha 1"/>
    <property type="match status" value="1"/>
</dbReference>
<dbReference type="InterPro" id="IPR037620">
    <property type="entry name" value="LIP-1_SAM_1"/>
</dbReference>
<dbReference type="CDD" id="cd09568">
    <property type="entry name" value="SAM_liprin-alpha1_2_3_4_repeat3"/>
    <property type="match status" value="1"/>
</dbReference>
<feature type="domain" description="SAM" evidence="6">
    <location>
        <begin position="1049"/>
        <end position="1118"/>
    </location>
</feature>
<dbReference type="GO" id="GO:0048786">
    <property type="term" value="C:presynaptic active zone"/>
    <property type="evidence" value="ECO:0007669"/>
    <property type="project" value="TreeGrafter"/>
</dbReference>
<evidence type="ECO:0000256" key="3">
    <source>
        <dbReference type="ARBA" id="ARBA00023054"/>
    </source>
</evidence>
<feature type="region of interest" description="Disordered" evidence="5">
    <location>
        <begin position="1"/>
        <end position="26"/>
    </location>
</feature>
<dbReference type="Ensembl" id="ENSCCRT00020004629.1">
    <property type="protein sequence ID" value="ENSCCRP00020004043.1"/>
    <property type="gene ID" value="ENSCCRG00020002138.1"/>
</dbReference>
<keyword evidence="2" id="KW-0677">Repeat</keyword>
<dbReference type="Gene3D" id="1.10.150.50">
    <property type="entry name" value="Transcription Factor, Ets-1"/>
    <property type="match status" value="3"/>
</dbReference>
<organism evidence="7 8">
    <name type="scientific">Cyprinus carpio</name>
    <name type="common">Common carp</name>
    <dbReference type="NCBI Taxonomy" id="7962"/>
    <lineage>
        <taxon>Eukaryota</taxon>
        <taxon>Metazoa</taxon>
        <taxon>Chordata</taxon>
        <taxon>Craniata</taxon>
        <taxon>Vertebrata</taxon>
        <taxon>Euteleostomi</taxon>
        <taxon>Actinopterygii</taxon>
        <taxon>Neopterygii</taxon>
        <taxon>Teleostei</taxon>
        <taxon>Ostariophysi</taxon>
        <taxon>Cypriniformes</taxon>
        <taxon>Cyprinidae</taxon>
        <taxon>Cyprininae</taxon>
        <taxon>Cyprinus</taxon>
    </lineage>
</organism>
<dbReference type="InterPro" id="IPR037621">
    <property type="entry name" value="LIP-1_SAM_2"/>
</dbReference>
<feature type="coiled-coil region" evidence="4">
    <location>
        <begin position="225"/>
        <end position="364"/>
    </location>
</feature>
<dbReference type="AlphaFoldDB" id="A0A8C2C2M0"/>
<feature type="domain" description="SAM" evidence="6">
    <location>
        <begin position="968"/>
        <end position="1025"/>
    </location>
</feature>
<dbReference type="GO" id="GO:0050808">
    <property type="term" value="P:synapse organization"/>
    <property type="evidence" value="ECO:0007669"/>
    <property type="project" value="TreeGrafter"/>
</dbReference>
<dbReference type="Pfam" id="PF07647">
    <property type="entry name" value="SAM_2"/>
    <property type="match status" value="1"/>
</dbReference>
<dbReference type="PANTHER" id="PTHR12587:SF5">
    <property type="entry name" value="LIPRIN-ALPHA-4"/>
    <property type="match status" value="1"/>
</dbReference>
<dbReference type="FunFam" id="1.10.150.50:FF:000004">
    <property type="entry name" value="PTPRF interacting protein alpha 1"/>
    <property type="match status" value="1"/>
</dbReference>
<dbReference type="InterPro" id="IPR029515">
    <property type="entry name" value="Liprin"/>
</dbReference>
<comment type="similarity">
    <text evidence="1">Belongs to the liprin family. Liprin-alpha subfamily.</text>
</comment>
<reference evidence="7" key="1">
    <citation type="submission" date="2025-08" db="UniProtKB">
        <authorList>
            <consortium name="Ensembl"/>
        </authorList>
    </citation>
    <scope>IDENTIFICATION</scope>
</reference>
<protein>
    <submittedName>
        <fullName evidence="7">PTPRF interacting protein alpha 4</fullName>
    </submittedName>
</protein>
<evidence type="ECO:0000259" key="6">
    <source>
        <dbReference type="PROSITE" id="PS50105"/>
    </source>
</evidence>
<evidence type="ECO:0000256" key="1">
    <source>
        <dbReference type="ARBA" id="ARBA00007026"/>
    </source>
</evidence>
<evidence type="ECO:0000256" key="4">
    <source>
        <dbReference type="SAM" id="Coils"/>
    </source>
</evidence>
<dbReference type="InterPro" id="IPR013761">
    <property type="entry name" value="SAM/pointed_sf"/>
</dbReference>
<dbReference type="InterPro" id="IPR037622">
    <property type="entry name" value="LIP-1_SAM_3"/>
</dbReference>
<feature type="compositionally biased region" description="Polar residues" evidence="5">
    <location>
        <begin position="11"/>
        <end position="26"/>
    </location>
</feature>
<dbReference type="SUPFAM" id="SSF57997">
    <property type="entry name" value="Tropomyosin"/>
    <property type="match status" value="1"/>
</dbReference>
<dbReference type="PANTHER" id="PTHR12587">
    <property type="entry name" value="LAR INTERACTING PROTEIN LIP -RELATED PROTEIN"/>
    <property type="match status" value="1"/>
</dbReference>
<dbReference type="PROSITE" id="PS50105">
    <property type="entry name" value="SAM_DOMAIN"/>
    <property type="match status" value="3"/>
</dbReference>
<sequence length="1202" mass="137134">MMCEVMPTINEGDSVSSQRGSQNGTDAESNFEQLMVNMLDERDKLLESLRETQETLIQSQTKFQDVLHERDVLQRQLNSALPQEFATLTKELNLCREQLLEKEEEISELKAERNNTRLLLEHLECLVSRHERSLRMTVVKRQAPPPSGVSSEVEVLKALKSLFEHHKALDEKVRERLRVALERVTTLEGQLAAATQEVRPIFACVCLGMHAQWYGFRLPNGSIDVHDDTNRCLELQELLDKANKELAQNRERLSSLTSRMSELETELATAHKDLVKSEELSTKHQRDIREAMAQKEDMEERITTLEKRYLAAQRETTSIHDLNDKLENELATKDSLYRQSEEKVRHLQELLELADQRLQQTMRKAETLPEVEAELAQRVAALTKAIIISSSCSKPFSHQLCPLCFLQAEERHGNIEERLRQLEAQLEEKNQELGRARQREKMNEEHNKRLSDTVDRLLTESNERLQLHLKERMAALEDKNALIHDLENSQKQLEEFHHNKVQYHCSLISAHYRSAGQEQQSHVGSATDLRFSVVEGQGDHYSSTGVIRRAQKGRLVALRDEPTKILPMVEQDWDRSQPSSLRASRTHLMGSDTELSDLDDEDRETIFSSADMLSPSGHSDAQTLALMLQEQLDAINEEIRMIQVERESADLRADEIESRVNSGSMDGLNVTLRPRSSIPTSVTALSLASSSPPVSGRSTPKLTSGSAAHELGIMTLPSDLRKHRRRVASPVEAREDKTTIKCETSPPSSPRSLRLDQMNFAQLTGSLEDGRGCFKSHNVSVFFHFLFLSLLRGNKKKGIKSSIGRLFGKKEKARLDQPLIKDGQMTSDLSLSAVRHELLEDAKRKGLPFAQWDGPTVVSWLELWVGMPAWYVAACRANVKSGAIMSALSDTEIQREIGISNPLHRLKLRLAIQEMVSLTSPSAPLTSHTVRALPLNCSFSHKQSQTENKYESETLAYGDMNHEWIGNEWLPSLGLPQYRSYFMECLVDARMLDHLTKKDLRTHLKMVDSFHRASLHYGIMCLKRLNYDRKELERRREDFQHDIKDTLVWTNDHVMQWIQNIGLKEYNNNLLESGVHGALIALDETFDFSSLALILQIPMQNTQARLILEREFNNLLALGTDRRLEESDDKSFRRSPSWRKRFRPRDGQGLGMMPGSIETLPAGFRLNTMSIPPSMAVPKKQLQPEGRRWGRLDPSAVRTYSC</sequence>
<evidence type="ECO:0000256" key="2">
    <source>
        <dbReference type="ARBA" id="ARBA00022737"/>
    </source>
</evidence>
<proteinExistence type="inferred from homology"/>
<feature type="region of interest" description="Disordered" evidence="5">
    <location>
        <begin position="726"/>
        <end position="752"/>
    </location>
</feature>
<accession>A0A8C2C2M0</accession>
<feature type="region of interest" description="Disordered" evidence="5">
    <location>
        <begin position="1135"/>
        <end position="1154"/>
    </location>
</feature>
<dbReference type="SUPFAM" id="SSF47769">
    <property type="entry name" value="SAM/Pointed domain"/>
    <property type="match status" value="3"/>
</dbReference>
<dbReference type="Pfam" id="PF00536">
    <property type="entry name" value="SAM_1"/>
    <property type="match status" value="2"/>
</dbReference>
<evidence type="ECO:0000313" key="8">
    <source>
        <dbReference type="Proteomes" id="UP000694701"/>
    </source>
</evidence>
<dbReference type="Pfam" id="PF25526">
    <property type="entry name" value="LIP-1"/>
    <property type="match status" value="1"/>
</dbReference>